<comment type="caution">
    <text evidence="1">The sequence shown here is derived from an EMBL/GenBank/DDBJ whole genome shotgun (WGS) entry which is preliminary data.</text>
</comment>
<dbReference type="AlphaFoldDB" id="A0A0F9PV95"/>
<reference evidence="1" key="1">
    <citation type="journal article" date="2015" name="Nature">
        <title>Complex archaea that bridge the gap between prokaryotes and eukaryotes.</title>
        <authorList>
            <person name="Spang A."/>
            <person name="Saw J.H."/>
            <person name="Jorgensen S.L."/>
            <person name="Zaremba-Niedzwiedzka K."/>
            <person name="Martijn J."/>
            <person name="Lind A.E."/>
            <person name="van Eijk R."/>
            <person name="Schleper C."/>
            <person name="Guy L."/>
            <person name="Ettema T.J."/>
        </authorList>
    </citation>
    <scope>NUCLEOTIDE SEQUENCE</scope>
</reference>
<evidence type="ECO:0000313" key="1">
    <source>
        <dbReference type="EMBL" id="KKN28667.1"/>
    </source>
</evidence>
<gene>
    <name evidence="1" type="ORF">LCGC14_0851790</name>
</gene>
<protein>
    <submittedName>
        <fullName evidence="1">Uncharacterized protein</fullName>
    </submittedName>
</protein>
<name>A0A0F9PV95_9ZZZZ</name>
<accession>A0A0F9PV95</accession>
<proteinExistence type="predicted"/>
<organism evidence="1">
    <name type="scientific">marine sediment metagenome</name>
    <dbReference type="NCBI Taxonomy" id="412755"/>
    <lineage>
        <taxon>unclassified sequences</taxon>
        <taxon>metagenomes</taxon>
        <taxon>ecological metagenomes</taxon>
    </lineage>
</organism>
<sequence length="62" mass="7524">MMKQQIQRHHISYNPEIVVKIYKGEHWAITILNRRNKNMSVGFLRCLKEYIKKHEEDAIDLD</sequence>
<dbReference type="EMBL" id="LAZR01002543">
    <property type="protein sequence ID" value="KKN28667.1"/>
    <property type="molecule type" value="Genomic_DNA"/>
</dbReference>